<sequence length="144" mass="15918">MTATKTISSSLLFERTLHVECNDPWIIRLLTFGRKGLHPSDSAALIRSVPVTKEMGTHKASHKELQPSMHKGWSSSYLFTVSRGSPEHVAVGIILCASPYPQRLPVICYPTLALQPSFCVGSYHSASFASKRYATEVLKPTLLF</sequence>
<evidence type="ECO:0000313" key="2">
    <source>
        <dbReference type="Proteomes" id="UP000054018"/>
    </source>
</evidence>
<name>A0A0C9ZCP3_9AGAM</name>
<gene>
    <name evidence="1" type="ORF">PISMIDRAFT_678955</name>
</gene>
<dbReference type="AlphaFoldDB" id="A0A0C9ZCP3"/>
<protein>
    <submittedName>
        <fullName evidence="1">Uncharacterized protein</fullName>
    </submittedName>
</protein>
<accession>A0A0C9ZCP3</accession>
<evidence type="ECO:0000313" key="1">
    <source>
        <dbReference type="EMBL" id="KIK23714.1"/>
    </source>
</evidence>
<dbReference type="EMBL" id="KN833723">
    <property type="protein sequence ID" value="KIK23714.1"/>
    <property type="molecule type" value="Genomic_DNA"/>
</dbReference>
<reference evidence="2" key="2">
    <citation type="submission" date="2015-01" db="EMBL/GenBank/DDBJ databases">
        <title>Evolutionary Origins and Diversification of the Mycorrhizal Mutualists.</title>
        <authorList>
            <consortium name="DOE Joint Genome Institute"/>
            <consortium name="Mycorrhizal Genomics Consortium"/>
            <person name="Kohler A."/>
            <person name="Kuo A."/>
            <person name="Nagy L.G."/>
            <person name="Floudas D."/>
            <person name="Copeland A."/>
            <person name="Barry K.W."/>
            <person name="Cichocki N."/>
            <person name="Veneault-Fourrey C."/>
            <person name="LaButti K."/>
            <person name="Lindquist E.A."/>
            <person name="Lipzen A."/>
            <person name="Lundell T."/>
            <person name="Morin E."/>
            <person name="Murat C."/>
            <person name="Riley R."/>
            <person name="Ohm R."/>
            <person name="Sun H."/>
            <person name="Tunlid A."/>
            <person name="Henrissat B."/>
            <person name="Grigoriev I.V."/>
            <person name="Hibbett D.S."/>
            <person name="Martin F."/>
        </authorList>
    </citation>
    <scope>NUCLEOTIDE SEQUENCE [LARGE SCALE GENOMIC DNA]</scope>
    <source>
        <strain evidence="2">441</strain>
    </source>
</reference>
<organism evidence="1 2">
    <name type="scientific">Pisolithus microcarpus 441</name>
    <dbReference type="NCBI Taxonomy" id="765257"/>
    <lineage>
        <taxon>Eukaryota</taxon>
        <taxon>Fungi</taxon>
        <taxon>Dikarya</taxon>
        <taxon>Basidiomycota</taxon>
        <taxon>Agaricomycotina</taxon>
        <taxon>Agaricomycetes</taxon>
        <taxon>Agaricomycetidae</taxon>
        <taxon>Boletales</taxon>
        <taxon>Sclerodermatineae</taxon>
        <taxon>Pisolithaceae</taxon>
        <taxon>Pisolithus</taxon>
    </lineage>
</organism>
<proteinExistence type="predicted"/>
<dbReference type="HOGENOM" id="CLU_1797227_0_0_1"/>
<dbReference type="Proteomes" id="UP000054018">
    <property type="component" value="Unassembled WGS sequence"/>
</dbReference>
<reference evidence="1 2" key="1">
    <citation type="submission" date="2014-04" db="EMBL/GenBank/DDBJ databases">
        <authorList>
            <consortium name="DOE Joint Genome Institute"/>
            <person name="Kuo A."/>
            <person name="Kohler A."/>
            <person name="Costa M.D."/>
            <person name="Nagy L.G."/>
            <person name="Floudas D."/>
            <person name="Copeland A."/>
            <person name="Barry K.W."/>
            <person name="Cichocki N."/>
            <person name="Veneault-Fourrey C."/>
            <person name="LaButti K."/>
            <person name="Lindquist E.A."/>
            <person name="Lipzen A."/>
            <person name="Lundell T."/>
            <person name="Morin E."/>
            <person name="Murat C."/>
            <person name="Sun H."/>
            <person name="Tunlid A."/>
            <person name="Henrissat B."/>
            <person name="Grigoriev I.V."/>
            <person name="Hibbett D.S."/>
            <person name="Martin F."/>
            <person name="Nordberg H.P."/>
            <person name="Cantor M.N."/>
            <person name="Hua S.X."/>
        </authorList>
    </citation>
    <scope>NUCLEOTIDE SEQUENCE [LARGE SCALE GENOMIC DNA]</scope>
    <source>
        <strain evidence="1 2">441</strain>
    </source>
</reference>
<keyword evidence="2" id="KW-1185">Reference proteome</keyword>